<evidence type="ECO:0000256" key="1">
    <source>
        <dbReference type="ARBA" id="ARBA00022679"/>
    </source>
</evidence>
<name>K0XLE7_9BACT</name>
<dbReference type="Gene3D" id="3.40.50.2000">
    <property type="entry name" value="Glycogen Phosphorylase B"/>
    <property type="match status" value="2"/>
</dbReference>
<evidence type="ECO:0000259" key="3">
    <source>
        <dbReference type="Pfam" id="PF13439"/>
    </source>
</evidence>
<organism evidence="4 5">
    <name type="scientific">Barnesiella intestinihominis YIT 11860</name>
    <dbReference type="NCBI Taxonomy" id="742726"/>
    <lineage>
        <taxon>Bacteria</taxon>
        <taxon>Pseudomonadati</taxon>
        <taxon>Bacteroidota</taxon>
        <taxon>Bacteroidia</taxon>
        <taxon>Bacteroidales</taxon>
        <taxon>Barnesiellaceae</taxon>
        <taxon>Barnesiella</taxon>
    </lineage>
</organism>
<evidence type="ECO:0000259" key="2">
    <source>
        <dbReference type="Pfam" id="PF00534"/>
    </source>
</evidence>
<keyword evidence="1" id="KW-0808">Transferase</keyword>
<dbReference type="Proteomes" id="UP000006044">
    <property type="component" value="Unassembled WGS sequence"/>
</dbReference>
<dbReference type="PANTHER" id="PTHR46401">
    <property type="entry name" value="GLYCOSYLTRANSFERASE WBBK-RELATED"/>
    <property type="match status" value="1"/>
</dbReference>
<dbReference type="HOGENOM" id="CLU_009583_28_3_10"/>
<dbReference type="InterPro" id="IPR028098">
    <property type="entry name" value="Glyco_trans_4-like_N"/>
</dbReference>
<evidence type="ECO:0000313" key="5">
    <source>
        <dbReference type="Proteomes" id="UP000006044"/>
    </source>
</evidence>
<dbReference type="GO" id="GO:0009103">
    <property type="term" value="P:lipopolysaccharide biosynthetic process"/>
    <property type="evidence" value="ECO:0007669"/>
    <property type="project" value="TreeGrafter"/>
</dbReference>
<evidence type="ECO:0008006" key="6">
    <source>
        <dbReference type="Google" id="ProtNLM"/>
    </source>
</evidence>
<sequence length="416" mass="46831">MGKKLLIVNTYANLWSTGRIAAEIGEIAVKHGWQCYFAYASESNLCSCEEIRINKSVISYIIHTYLFSRILNLKGFGSWIETKLFIRKIKKIAPDIIHLHNIHQNFLNLPLLFSFLKKAGIPVIWTLHDCWAVTGGCTHFVYNKCENWKTGCYRCPRCGNSDTGGELKGVFRTMPWVLRKKEAYITSVPNLTFVTVSEWLSGVVRSSVVGSVPVQVISNGVDCTRFYPHTDIQAIKQKYGCGNRFMIVGVSSHWSASKGLYDYYKLRELLPADQFVIVLVGITSEQKNNIPDGIIGIERTENLDELALIYSAADVVTSLSYQETFGLTIVEGFACGTPAVVYDNTALPELIDSDTGLVVETGNMERLAEAIRQVCKTGKSFYSQACREVAQTRYDKFCQYEKYVELYEQALVSKKV</sequence>
<dbReference type="STRING" id="742726.HMPREF9448_01110"/>
<gene>
    <name evidence="4" type="ORF">HMPREF9448_01110</name>
</gene>
<dbReference type="Pfam" id="PF00534">
    <property type="entry name" value="Glycos_transf_1"/>
    <property type="match status" value="1"/>
</dbReference>
<feature type="domain" description="Glycosyltransferase subfamily 4-like N-terminal" evidence="3">
    <location>
        <begin position="62"/>
        <end position="225"/>
    </location>
</feature>
<proteinExistence type="predicted"/>
<accession>K0XLE7</accession>
<dbReference type="eggNOG" id="COG0438">
    <property type="taxonomic scope" value="Bacteria"/>
</dbReference>
<evidence type="ECO:0000313" key="4">
    <source>
        <dbReference type="EMBL" id="EJZ64630.1"/>
    </source>
</evidence>
<dbReference type="AlphaFoldDB" id="K0XLE7"/>
<protein>
    <recommendedName>
        <fullName evidence="6">Glycosyltransferase subfamily 4-like N-terminal domain-containing protein</fullName>
    </recommendedName>
</protein>
<dbReference type="InterPro" id="IPR001296">
    <property type="entry name" value="Glyco_trans_1"/>
</dbReference>
<dbReference type="RefSeq" id="WP_008861598.1">
    <property type="nucleotide sequence ID" value="NZ_CAXSYG010000006.1"/>
</dbReference>
<feature type="domain" description="Glycosyl transferase family 1" evidence="2">
    <location>
        <begin position="236"/>
        <end position="378"/>
    </location>
</feature>
<dbReference type="PANTHER" id="PTHR46401:SF2">
    <property type="entry name" value="GLYCOSYLTRANSFERASE WBBK-RELATED"/>
    <property type="match status" value="1"/>
</dbReference>
<dbReference type="OrthoDB" id="9768685at2"/>
<dbReference type="Pfam" id="PF13439">
    <property type="entry name" value="Glyco_transf_4"/>
    <property type="match status" value="1"/>
</dbReference>
<comment type="caution">
    <text evidence="4">The sequence shown here is derived from an EMBL/GenBank/DDBJ whole genome shotgun (WGS) entry which is preliminary data.</text>
</comment>
<dbReference type="GO" id="GO:0016757">
    <property type="term" value="F:glycosyltransferase activity"/>
    <property type="evidence" value="ECO:0007669"/>
    <property type="project" value="InterPro"/>
</dbReference>
<reference evidence="4 5" key="1">
    <citation type="submission" date="2012-08" db="EMBL/GenBank/DDBJ databases">
        <title>The Genome Sequence of Barnesiella intestinihominis YIT 11860.</title>
        <authorList>
            <consortium name="The Broad Institute Genome Sequencing Platform"/>
            <person name="Earl A."/>
            <person name="Ward D."/>
            <person name="Feldgarden M."/>
            <person name="Gevers D."/>
            <person name="Morotomi M."/>
            <person name="Walker B."/>
            <person name="Young S.K."/>
            <person name="Zeng Q."/>
            <person name="Gargeya S."/>
            <person name="Fitzgerald M."/>
            <person name="Haas B."/>
            <person name="Abouelleil A."/>
            <person name="Alvarado L."/>
            <person name="Arachchi H.M."/>
            <person name="Berlin A.M."/>
            <person name="Chapman S.B."/>
            <person name="Goldberg J."/>
            <person name="Griggs A."/>
            <person name="Gujja S."/>
            <person name="Hansen M."/>
            <person name="Howarth C."/>
            <person name="Imamovic A."/>
            <person name="Larimer J."/>
            <person name="McCowen C."/>
            <person name="Montmayeur A."/>
            <person name="Murphy C."/>
            <person name="Neiman D."/>
            <person name="Pearson M."/>
            <person name="Priest M."/>
            <person name="Roberts A."/>
            <person name="Saif S."/>
            <person name="Shea T."/>
            <person name="Sisk P."/>
            <person name="Sykes S."/>
            <person name="Wortman J."/>
            <person name="Nusbaum C."/>
            <person name="Birren B."/>
        </authorList>
    </citation>
    <scope>NUCLEOTIDE SEQUENCE [LARGE SCALE GENOMIC DNA]</scope>
    <source>
        <strain evidence="4 5">YIT 11860</strain>
    </source>
</reference>
<keyword evidence="5" id="KW-1185">Reference proteome</keyword>
<dbReference type="EMBL" id="ADLE01000008">
    <property type="protein sequence ID" value="EJZ64630.1"/>
    <property type="molecule type" value="Genomic_DNA"/>
</dbReference>
<dbReference type="SUPFAM" id="SSF53756">
    <property type="entry name" value="UDP-Glycosyltransferase/glycogen phosphorylase"/>
    <property type="match status" value="1"/>
</dbReference>
<dbReference type="GeneID" id="77848404"/>